<keyword evidence="2" id="KW-1185">Reference proteome</keyword>
<evidence type="ECO:0000313" key="2">
    <source>
        <dbReference type="Proteomes" id="UP001199106"/>
    </source>
</evidence>
<name>A0AAD4IJ19_9PLEO</name>
<dbReference type="AlphaFoldDB" id="A0AAD4IJ19"/>
<dbReference type="Gene3D" id="2.120.10.30">
    <property type="entry name" value="TolB, C-terminal domain"/>
    <property type="match status" value="1"/>
</dbReference>
<dbReference type="InterPro" id="IPR011042">
    <property type="entry name" value="6-blade_b-propeller_TolB-like"/>
</dbReference>
<dbReference type="SUPFAM" id="SSF101898">
    <property type="entry name" value="NHL repeat"/>
    <property type="match status" value="1"/>
</dbReference>
<reference evidence="1" key="1">
    <citation type="submission" date="2021-07" db="EMBL/GenBank/DDBJ databases">
        <title>Genome Resource of American Ginseng Black Spot Pathogen Alternaria panax.</title>
        <authorList>
            <person name="Qiu C."/>
            <person name="Wang W."/>
            <person name="Liu Z."/>
        </authorList>
    </citation>
    <scope>NUCLEOTIDE SEQUENCE</scope>
    <source>
        <strain evidence="1">BNCC115425</strain>
    </source>
</reference>
<dbReference type="EMBL" id="JAANER010000001">
    <property type="protein sequence ID" value="KAG9195229.1"/>
    <property type="molecule type" value="Genomic_DNA"/>
</dbReference>
<comment type="caution">
    <text evidence="1">The sequence shown here is derived from an EMBL/GenBank/DDBJ whole genome shotgun (WGS) entry which is preliminary data.</text>
</comment>
<sequence length="112" mass="12423">MAANNVTNLVQRGGNANGFEGDNNGLIYQCMPEHNAIYVYNPETLHTELFVRDPRIIWPDGASIGEDGYLYMNINQLPHQPNWNNGVDGRTFPGAVLRVKLPNGARKITTLA</sequence>
<accession>A0AAD4IJ19</accession>
<proteinExistence type="predicted"/>
<gene>
    <name evidence="1" type="ORF">G6011_00349</name>
</gene>
<organism evidence="1 2">
    <name type="scientific">Alternaria panax</name>
    <dbReference type="NCBI Taxonomy" id="48097"/>
    <lineage>
        <taxon>Eukaryota</taxon>
        <taxon>Fungi</taxon>
        <taxon>Dikarya</taxon>
        <taxon>Ascomycota</taxon>
        <taxon>Pezizomycotina</taxon>
        <taxon>Dothideomycetes</taxon>
        <taxon>Pleosporomycetidae</taxon>
        <taxon>Pleosporales</taxon>
        <taxon>Pleosporineae</taxon>
        <taxon>Pleosporaceae</taxon>
        <taxon>Alternaria</taxon>
        <taxon>Alternaria sect. Panax</taxon>
    </lineage>
</organism>
<evidence type="ECO:0000313" key="1">
    <source>
        <dbReference type="EMBL" id="KAG9195229.1"/>
    </source>
</evidence>
<dbReference type="Proteomes" id="UP001199106">
    <property type="component" value="Unassembled WGS sequence"/>
</dbReference>
<protein>
    <submittedName>
        <fullName evidence="1">Uncharacterized protein</fullName>
    </submittedName>
</protein>